<proteinExistence type="predicted"/>
<reference evidence="1 2" key="1">
    <citation type="submission" date="2017-11" db="EMBL/GenBank/DDBJ databases">
        <authorList>
            <person name="Laing C."/>
            <person name="Caston J.C."/>
            <person name="Del V.M."/>
            <person name="Young O.M."/>
            <person name="Nayek S."/>
            <person name="Hughes L.E."/>
            <person name="Garlena R.A."/>
            <person name="Russell D.A."/>
            <person name="Pope W.H."/>
            <person name="Jacobs-Sera D."/>
            <person name="Hendrix R.W."/>
            <person name="Hatfull G.F."/>
        </authorList>
    </citation>
    <scope>NUCLEOTIDE SEQUENCE [LARGE SCALE GENOMIC DNA]</scope>
</reference>
<sequence length="61" mass="7327">MIEVGQPRKAYYLGTHVSGTKHYMEIRYAQRQARKWVKAEKVELHEGVELRYCEKVSELFR</sequence>
<gene>
    <name evidence="1" type="ORF">SEA_MANUEL_48</name>
</gene>
<evidence type="ECO:0000313" key="2">
    <source>
        <dbReference type="Proteomes" id="UP000240735"/>
    </source>
</evidence>
<accession>A0A2H4PQY9</accession>
<keyword evidence="2" id="KW-1185">Reference proteome</keyword>
<dbReference type="EMBL" id="MG518519">
    <property type="protein sequence ID" value="ATW69346.1"/>
    <property type="molecule type" value="Genomic_DNA"/>
</dbReference>
<organism evidence="1 2">
    <name type="scientific">Streptomyces phage Manuel</name>
    <dbReference type="NCBI Taxonomy" id="2053812"/>
    <lineage>
        <taxon>Viruses</taxon>
        <taxon>Duplodnaviria</taxon>
        <taxon>Heunggongvirae</taxon>
        <taxon>Uroviricota</taxon>
        <taxon>Caudoviricetes</taxon>
        <taxon>Beephvirinae</taxon>
        <taxon>Manuelvirus</taxon>
        <taxon>Manuelvirus manuel</taxon>
    </lineage>
</organism>
<name>A0A2H4PQY9_9CAUD</name>
<evidence type="ECO:0000313" key="1">
    <source>
        <dbReference type="EMBL" id="ATW69346.1"/>
    </source>
</evidence>
<protein>
    <submittedName>
        <fullName evidence="1">Uncharacterized protein</fullName>
    </submittedName>
</protein>
<dbReference type="Proteomes" id="UP000240735">
    <property type="component" value="Segment"/>
</dbReference>